<dbReference type="GO" id="GO:0050661">
    <property type="term" value="F:NADP binding"/>
    <property type="evidence" value="ECO:0007669"/>
    <property type="project" value="InterPro"/>
</dbReference>
<dbReference type="Gene3D" id="3.50.50.60">
    <property type="entry name" value="FAD/NAD(P)-binding domain"/>
    <property type="match status" value="4"/>
</dbReference>
<dbReference type="GO" id="GO:0004499">
    <property type="term" value="F:N,N-dimethylaniline monooxygenase activity"/>
    <property type="evidence" value="ECO:0007669"/>
    <property type="project" value="InterPro"/>
</dbReference>
<protein>
    <recommendedName>
        <fullName evidence="8">Heterokaryon incompatibility domain-containing protein</fullName>
    </recommendedName>
</protein>
<dbReference type="InterPro" id="IPR010730">
    <property type="entry name" value="HET"/>
</dbReference>
<dbReference type="Pfam" id="PF00743">
    <property type="entry name" value="FMO-like"/>
    <property type="match status" value="1"/>
</dbReference>
<evidence type="ECO:0000259" key="8">
    <source>
        <dbReference type="Pfam" id="PF06985"/>
    </source>
</evidence>
<proteinExistence type="inferred from homology"/>
<comment type="similarity">
    <text evidence="2">Belongs to the FMO family.</text>
</comment>
<evidence type="ECO:0000256" key="1">
    <source>
        <dbReference type="ARBA" id="ARBA00001974"/>
    </source>
</evidence>
<keyword evidence="3" id="KW-0285">Flavoprotein</keyword>
<dbReference type="Proteomes" id="UP000605986">
    <property type="component" value="Unassembled WGS sequence"/>
</dbReference>
<comment type="cofactor">
    <cofactor evidence="1">
        <name>FAD</name>
        <dbReference type="ChEBI" id="CHEBI:57692"/>
    </cofactor>
</comment>
<dbReference type="InterPro" id="IPR036188">
    <property type="entry name" value="FAD/NAD-bd_sf"/>
</dbReference>
<gene>
    <name evidence="9" type="ORF">F53441_11925</name>
</gene>
<keyword evidence="4" id="KW-0274">FAD</keyword>
<evidence type="ECO:0000256" key="4">
    <source>
        <dbReference type="ARBA" id="ARBA00022827"/>
    </source>
</evidence>
<accession>A0A8H4NNM6</accession>
<dbReference type="GO" id="GO:0050660">
    <property type="term" value="F:flavin adenine dinucleotide binding"/>
    <property type="evidence" value="ECO:0007669"/>
    <property type="project" value="InterPro"/>
</dbReference>
<evidence type="ECO:0000256" key="7">
    <source>
        <dbReference type="SAM" id="MobiDB-lite"/>
    </source>
</evidence>
<dbReference type="Pfam" id="PF06985">
    <property type="entry name" value="HET"/>
    <property type="match status" value="1"/>
</dbReference>
<dbReference type="PANTHER" id="PTHR24148">
    <property type="entry name" value="ANKYRIN REPEAT DOMAIN-CONTAINING PROTEIN 39 HOMOLOG-RELATED"/>
    <property type="match status" value="1"/>
</dbReference>
<organism evidence="9 10">
    <name type="scientific">Fusarium austroafricanum</name>
    <dbReference type="NCBI Taxonomy" id="2364996"/>
    <lineage>
        <taxon>Eukaryota</taxon>
        <taxon>Fungi</taxon>
        <taxon>Dikarya</taxon>
        <taxon>Ascomycota</taxon>
        <taxon>Pezizomycotina</taxon>
        <taxon>Sordariomycetes</taxon>
        <taxon>Hypocreomycetidae</taxon>
        <taxon>Hypocreales</taxon>
        <taxon>Nectriaceae</taxon>
        <taxon>Fusarium</taxon>
        <taxon>Fusarium concolor species complex</taxon>
    </lineage>
</organism>
<dbReference type="InterPro" id="IPR020946">
    <property type="entry name" value="Flavin_mOase-like"/>
</dbReference>
<dbReference type="InterPro" id="IPR052895">
    <property type="entry name" value="HetReg/Transcr_Mod"/>
</dbReference>
<dbReference type="SUPFAM" id="SSF51905">
    <property type="entry name" value="FAD/NAD(P)-binding domain"/>
    <property type="match status" value="1"/>
</dbReference>
<dbReference type="FunFam" id="3.50.50.60:FF:000023">
    <property type="entry name" value="Dimethylaniline monooxygenase [N-oxide-forming]"/>
    <property type="match status" value="1"/>
</dbReference>
<keyword evidence="5" id="KW-0521">NADP</keyword>
<name>A0A8H4NNM6_9HYPO</name>
<evidence type="ECO:0000256" key="2">
    <source>
        <dbReference type="ARBA" id="ARBA00009183"/>
    </source>
</evidence>
<evidence type="ECO:0000256" key="3">
    <source>
        <dbReference type="ARBA" id="ARBA00022630"/>
    </source>
</evidence>
<reference evidence="9" key="1">
    <citation type="submission" date="2020-01" db="EMBL/GenBank/DDBJ databases">
        <title>Identification and distribution of gene clusters putatively required for synthesis of sphingolipid metabolism inhibitors in phylogenetically diverse species of the filamentous fungus Fusarium.</title>
        <authorList>
            <person name="Kim H.-S."/>
            <person name="Busman M."/>
            <person name="Brown D.W."/>
            <person name="Divon H."/>
            <person name="Uhlig S."/>
            <person name="Proctor R.H."/>
        </authorList>
    </citation>
    <scope>NUCLEOTIDE SEQUENCE</scope>
    <source>
        <strain evidence="9">NRRL 53441</strain>
    </source>
</reference>
<dbReference type="EMBL" id="JAADJG010000614">
    <property type="protein sequence ID" value="KAF4441840.1"/>
    <property type="molecule type" value="Genomic_DNA"/>
</dbReference>
<sequence length="1121" mass="128268">MSGPSSLGSLRHSISGPKVLPYKYEPLTAGQIRLLQLNPANEETDPLNGDLVAKNLGELPPSRSSSNSGPPEPIDPDKHVCFEAISYVWGSATFTDSFNTSQGSIPITASLASILRRLRGSTEPRLLWADGLCINQSDIAEKEVQVALMGVIYSSAVRVLCDLGEETEELSRLLDAMDRYWKRNIRYGALLNQSSSMFMSGESTAKVLGIPFPTNEEADAIEEVKGEQWPELYLKLVSLPWFHRVWIVQEFVLGREVSMLFGRRHISWAELLAGTQTYKNVEFPWFSPSILATNPDLITTFMSYGIMCYVRISRHLDLSTPHGRQFKQVALSGLSLTSLPPLLMLFSHHGVTVPRDRYFAFLGMMDEKDVKAMDFRPDYSSPLREVTIKFWSHALQMDLGRELIFGAGLPGLTKGYPSWLRDITAPNPFSHVWIERPLVTQCHQAGGPAETWSVVVSNHDPDQLLVQGHYIDNITHESPLEPSGPLDLKWLAHRLHQAFTLMPETNKRYPLTDEYVHEAVLKAVLDFNKEDTVASGNKGFEAIFQLGLSLLQIFSDAAEGEALEEKVGSAFQDMSIVQELWSRLCRADRHYYAEAASPRWIQCHFVRKTTYRWRLVGIRSKSWMDYSVGYDYCKYQQIYLWVYGLSHTRQQVTRKLDDMLMLTGAEYPVYLSSWDYQEFMQSYAEHFKLNKHITFNTSVKSVNRNSQDDGWEVHLEKVDSGEVESRPFDKVVFCHGYQTQKVMPTFPGQETYEGEIIHSQQYRGSEPYQDKTVVFLGLSTTTDELAPLVIPVAKKVYVSHRSGQIVIKRVRKGRPTDLLVSWRRRQITQWIARCYPNCWRMVAGWGAKLLSNQYAEGKIDPAWRLGQFRNPTLKLPGLIQHLIPHFQDGSLTSLHGIKRFLGGKSIEFEDGTVLDDVDSVIFTTGYRGDFSVAPFVEKSTPKSHGYQGPPIQRLFMNVFPPKYADSCAMLCYSAYGKNNGFSFSDVMNMAISNLWRGVSNLPSYEEMEEWVDQHQEWVAANWAREPHVDVSMVKQYEFQPWMHEKAGTGMENLGWGWAGWKFWWKDRKMYNLMNHGVETAHMFRYFETGKRSTWKGAREEIIRQNRIIEENFSGKNKLRLE</sequence>
<dbReference type="PANTHER" id="PTHR24148:SF64">
    <property type="entry name" value="HETEROKARYON INCOMPATIBILITY DOMAIN-CONTAINING PROTEIN"/>
    <property type="match status" value="1"/>
</dbReference>
<evidence type="ECO:0000256" key="6">
    <source>
        <dbReference type="ARBA" id="ARBA00023002"/>
    </source>
</evidence>
<feature type="compositionally biased region" description="Low complexity" evidence="7">
    <location>
        <begin position="60"/>
        <end position="69"/>
    </location>
</feature>
<feature type="region of interest" description="Disordered" evidence="7">
    <location>
        <begin position="43"/>
        <end position="75"/>
    </location>
</feature>
<dbReference type="AlphaFoldDB" id="A0A8H4NNM6"/>
<keyword evidence="6" id="KW-0560">Oxidoreductase</keyword>
<dbReference type="OrthoDB" id="66881at2759"/>
<evidence type="ECO:0000313" key="10">
    <source>
        <dbReference type="Proteomes" id="UP000605986"/>
    </source>
</evidence>
<comment type="caution">
    <text evidence="9">The sequence shown here is derived from an EMBL/GenBank/DDBJ whole genome shotgun (WGS) entry which is preliminary data.</text>
</comment>
<evidence type="ECO:0000256" key="5">
    <source>
        <dbReference type="ARBA" id="ARBA00022857"/>
    </source>
</evidence>
<feature type="domain" description="Heterokaryon incompatibility" evidence="8">
    <location>
        <begin position="82"/>
        <end position="250"/>
    </location>
</feature>
<keyword evidence="10" id="KW-1185">Reference proteome</keyword>
<evidence type="ECO:0000313" key="9">
    <source>
        <dbReference type="EMBL" id="KAF4441840.1"/>
    </source>
</evidence>